<comment type="caution">
    <text evidence="1">The sequence shown here is derived from an EMBL/GenBank/DDBJ whole genome shotgun (WGS) entry which is preliminary data.</text>
</comment>
<gene>
    <name evidence="1" type="ORF">DSO57_1039637</name>
</gene>
<reference evidence="1" key="1">
    <citation type="submission" date="2022-04" db="EMBL/GenBank/DDBJ databases">
        <title>Genome of the entomopathogenic fungus Entomophthora muscae.</title>
        <authorList>
            <person name="Elya C."/>
            <person name="Lovett B.R."/>
            <person name="Lee E."/>
            <person name="Macias A.M."/>
            <person name="Hajek A.E."/>
            <person name="De Bivort B.L."/>
            <person name="Kasson M.T."/>
            <person name="De Fine Licht H.H."/>
            <person name="Stajich J.E."/>
        </authorList>
    </citation>
    <scope>NUCLEOTIDE SEQUENCE</scope>
    <source>
        <strain evidence="1">Berkeley</strain>
    </source>
</reference>
<dbReference type="Proteomes" id="UP001165960">
    <property type="component" value="Unassembled WGS sequence"/>
</dbReference>
<evidence type="ECO:0000313" key="1">
    <source>
        <dbReference type="EMBL" id="KAJ9076375.1"/>
    </source>
</evidence>
<name>A0ACC2TNR9_9FUNG</name>
<sequence length="215" mass="23795">MLFLQYDSVIILLIILGLPTRYVCKVSFSSFPFGRRLFSQFCALACAGLWPCASMLARNNFPHNLLAFCATGNSPIPPSLAILVTSSNLIGAAVALFHRKVLVIDSTFFSKASVKGTMCATYQILEYTNTLSAFAFDPRSSCLYLHLLMQSTRSDSRFCSIASWEMSFEVNRMPRCLKGRCGSIDFIPTGGWKSGKPILTVTVLSTLTFALDPRW</sequence>
<dbReference type="EMBL" id="QTSX02002291">
    <property type="protein sequence ID" value="KAJ9076375.1"/>
    <property type="molecule type" value="Genomic_DNA"/>
</dbReference>
<accession>A0ACC2TNR9</accession>
<evidence type="ECO:0000313" key="2">
    <source>
        <dbReference type="Proteomes" id="UP001165960"/>
    </source>
</evidence>
<proteinExistence type="predicted"/>
<organism evidence="1 2">
    <name type="scientific">Entomophthora muscae</name>
    <dbReference type="NCBI Taxonomy" id="34485"/>
    <lineage>
        <taxon>Eukaryota</taxon>
        <taxon>Fungi</taxon>
        <taxon>Fungi incertae sedis</taxon>
        <taxon>Zoopagomycota</taxon>
        <taxon>Entomophthoromycotina</taxon>
        <taxon>Entomophthoromycetes</taxon>
        <taxon>Entomophthorales</taxon>
        <taxon>Entomophthoraceae</taxon>
        <taxon>Entomophthora</taxon>
    </lineage>
</organism>
<protein>
    <submittedName>
        <fullName evidence="1">Uncharacterized protein</fullName>
    </submittedName>
</protein>
<keyword evidence="2" id="KW-1185">Reference proteome</keyword>